<keyword evidence="4" id="KW-1185">Reference proteome</keyword>
<reference evidence="3 4" key="1">
    <citation type="submission" date="2016-07" db="EMBL/GenBank/DDBJ databases">
        <title>Genomic analysis of zinc-resistant bacterium Mucilaginibacter pedocola TBZ30.</title>
        <authorList>
            <person name="Huang J."/>
            <person name="Tang J."/>
        </authorList>
    </citation>
    <scope>NUCLEOTIDE SEQUENCE [LARGE SCALE GENOMIC DNA]</scope>
    <source>
        <strain evidence="3 4">TBZ30</strain>
    </source>
</reference>
<feature type="region of interest" description="Disordered" evidence="1">
    <location>
        <begin position="369"/>
        <end position="392"/>
    </location>
</feature>
<dbReference type="OrthoDB" id="9792269at2"/>
<dbReference type="EMBL" id="MBTF01000035">
    <property type="protein sequence ID" value="OOQ57916.1"/>
    <property type="molecule type" value="Genomic_DNA"/>
</dbReference>
<dbReference type="SUPFAM" id="SSF53756">
    <property type="entry name" value="UDP-Glycosyltransferase/glycogen phosphorylase"/>
    <property type="match status" value="1"/>
</dbReference>
<evidence type="ECO:0000256" key="1">
    <source>
        <dbReference type="SAM" id="MobiDB-lite"/>
    </source>
</evidence>
<evidence type="ECO:0000313" key="3">
    <source>
        <dbReference type="EMBL" id="OOQ57916.1"/>
    </source>
</evidence>
<evidence type="ECO:0000313" key="4">
    <source>
        <dbReference type="Proteomes" id="UP000189739"/>
    </source>
</evidence>
<dbReference type="InterPro" id="IPR015393">
    <property type="entry name" value="DUF1972"/>
</dbReference>
<sequence length="392" mass="44893">MRIAIIGTRGIPNHYGGFEQCAEYLSAGLVKKNYEVTVYNSHNHPYQEKEWNGVEICHCYDPEYKMGTVGQFFYDLNCIRDARKKNFDIILQLGYTSSSIWGWLLPINSIITTNMDGMEWARAKYSKKTKAFLRVAERLAVLTSDHLIADSIEIQRYLKNKYGKEPVFIPYGATLFDEPNLACLEEYNVEPYNYDILIARMEPENSIEMILDGHALAQTNRKFLVVGNTNNVFGNYLVAKFKNNPNIVFCGGIYSLNKLDNLRYYSNLYFHGHTVGGTNPSLLEAMASNALICANDNVFNRAVLNENAQYFSTANDVAFSLLNIQKSTGLYNNMIANNRDRIANFYNIDNIVNSYAAHFEKITRERLAEKPQRVEKPQRANEPQIKLQLKNN</sequence>
<dbReference type="Gene3D" id="3.40.50.2000">
    <property type="entry name" value="Glycogen Phosphorylase B"/>
    <property type="match status" value="2"/>
</dbReference>
<accession>A0A1S9PAA6</accession>
<dbReference type="Pfam" id="PF09314">
    <property type="entry name" value="DUF1972"/>
    <property type="match status" value="1"/>
</dbReference>
<gene>
    <name evidence="3" type="ORF">BC343_13305</name>
</gene>
<dbReference type="RefSeq" id="WP_078350514.1">
    <property type="nucleotide sequence ID" value="NZ_MBTF01000035.1"/>
</dbReference>
<organism evidence="3 4">
    <name type="scientific">Mucilaginibacter pedocola</name>
    <dbReference type="NCBI Taxonomy" id="1792845"/>
    <lineage>
        <taxon>Bacteria</taxon>
        <taxon>Pseudomonadati</taxon>
        <taxon>Bacteroidota</taxon>
        <taxon>Sphingobacteriia</taxon>
        <taxon>Sphingobacteriales</taxon>
        <taxon>Sphingobacteriaceae</taxon>
        <taxon>Mucilaginibacter</taxon>
    </lineage>
</organism>
<dbReference type="Proteomes" id="UP000189739">
    <property type="component" value="Unassembled WGS sequence"/>
</dbReference>
<dbReference type="STRING" id="1792845.BC343_13305"/>
<dbReference type="GO" id="GO:0016740">
    <property type="term" value="F:transferase activity"/>
    <property type="evidence" value="ECO:0007669"/>
    <property type="project" value="UniProtKB-KW"/>
</dbReference>
<proteinExistence type="predicted"/>
<name>A0A1S9PAA6_9SPHI</name>
<evidence type="ECO:0000259" key="2">
    <source>
        <dbReference type="Pfam" id="PF09314"/>
    </source>
</evidence>
<keyword evidence="3" id="KW-0808">Transferase</keyword>
<dbReference type="AlphaFoldDB" id="A0A1S9PAA6"/>
<protein>
    <submittedName>
        <fullName evidence="3">Glycosyl transferase family 1</fullName>
    </submittedName>
</protein>
<feature type="domain" description="DUF1972" evidence="2">
    <location>
        <begin position="3"/>
        <end position="173"/>
    </location>
</feature>
<comment type="caution">
    <text evidence="3">The sequence shown here is derived from an EMBL/GenBank/DDBJ whole genome shotgun (WGS) entry which is preliminary data.</text>
</comment>
<feature type="compositionally biased region" description="Basic and acidic residues" evidence="1">
    <location>
        <begin position="369"/>
        <end position="379"/>
    </location>
</feature>